<sequence length="226" mass="24954">MLCPNNQPFTFRAPLSSCSSGDSSSFYNLPACKQGDVFRFQAIRDECRTTPITTNATSSGHWPLNASQSALSGYSDVPFDDYGLGSSTQDWTSDEHSYYTSHHEGVANNIVAVSQGSGYASSRGKSTMAHLVLVAEFELLRLKDSGKSPLTFEEFLNGSRELTFFSEDDKVSECATSSNSETWDYSLSTDYYHCADEVIPDDVSNHSDCDADVSDDDYDDFKGWDF</sequence>
<keyword evidence="2" id="KW-1185">Reference proteome</keyword>
<reference evidence="1 2" key="1">
    <citation type="journal article" date="2018" name="Evol. Lett.">
        <title>Horizontal gene cluster transfer increased hallucinogenic mushroom diversity.</title>
        <authorList>
            <person name="Reynolds H.T."/>
            <person name="Vijayakumar V."/>
            <person name="Gluck-Thaler E."/>
            <person name="Korotkin H.B."/>
            <person name="Matheny P.B."/>
            <person name="Slot J.C."/>
        </authorList>
    </citation>
    <scope>NUCLEOTIDE SEQUENCE [LARGE SCALE GENOMIC DNA]</scope>
    <source>
        <strain evidence="1 2">2629</strain>
    </source>
</reference>
<dbReference type="Proteomes" id="UP000284842">
    <property type="component" value="Unassembled WGS sequence"/>
</dbReference>
<dbReference type="EMBL" id="NHTK01005863">
    <property type="protein sequence ID" value="PPQ72567.1"/>
    <property type="molecule type" value="Genomic_DNA"/>
</dbReference>
<dbReference type="InParanoid" id="A0A409W240"/>
<name>A0A409W240_9AGAR</name>
<evidence type="ECO:0000313" key="2">
    <source>
        <dbReference type="Proteomes" id="UP000284842"/>
    </source>
</evidence>
<accession>A0A409W240</accession>
<dbReference type="AlphaFoldDB" id="A0A409W240"/>
<evidence type="ECO:0000313" key="1">
    <source>
        <dbReference type="EMBL" id="PPQ72567.1"/>
    </source>
</evidence>
<protein>
    <submittedName>
        <fullName evidence="1">Uncharacterized protein</fullName>
    </submittedName>
</protein>
<comment type="caution">
    <text evidence="1">The sequence shown here is derived from an EMBL/GenBank/DDBJ whole genome shotgun (WGS) entry which is preliminary data.</text>
</comment>
<organism evidence="1 2">
    <name type="scientific">Panaeolus cyanescens</name>
    <dbReference type="NCBI Taxonomy" id="181874"/>
    <lineage>
        <taxon>Eukaryota</taxon>
        <taxon>Fungi</taxon>
        <taxon>Dikarya</taxon>
        <taxon>Basidiomycota</taxon>
        <taxon>Agaricomycotina</taxon>
        <taxon>Agaricomycetes</taxon>
        <taxon>Agaricomycetidae</taxon>
        <taxon>Agaricales</taxon>
        <taxon>Agaricineae</taxon>
        <taxon>Galeropsidaceae</taxon>
        <taxon>Panaeolus</taxon>
    </lineage>
</organism>
<proteinExistence type="predicted"/>
<gene>
    <name evidence="1" type="ORF">CVT24_004896</name>
</gene>